<proteinExistence type="predicted"/>
<accession>A0AA36GMZ5</accession>
<dbReference type="EMBL" id="CATQJL010000112">
    <property type="protein sequence ID" value="CAJ0595043.1"/>
    <property type="molecule type" value="Genomic_DNA"/>
</dbReference>
<gene>
    <name evidence="1" type="ORF">CYNAS_LOCUS7026</name>
</gene>
<evidence type="ECO:0000313" key="1">
    <source>
        <dbReference type="EMBL" id="CAJ0595043.1"/>
    </source>
</evidence>
<organism evidence="1 2">
    <name type="scientific">Cylicocyclus nassatus</name>
    <name type="common">Nematode worm</name>
    <dbReference type="NCBI Taxonomy" id="53992"/>
    <lineage>
        <taxon>Eukaryota</taxon>
        <taxon>Metazoa</taxon>
        <taxon>Ecdysozoa</taxon>
        <taxon>Nematoda</taxon>
        <taxon>Chromadorea</taxon>
        <taxon>Rhabditida</taxon>
        <taxon>Rhabditina</taxon>
        <taxon>Rhabditomorpha</taxon>
        <taxon>Strongyloidea</taxon>
        <taxon>Strongylidae</taxon>
        <taxon>Cylicocyclus</taxon>
    </lineage>
</organism>
<protein>
    <submittedName>
        <fullName evidence="1">Uncharacterized protein</fullName>
    </submittedName>
</protein>
<dbReference type="AlphaFoldDB" id="A0AA36GMZ5"/>
<sequence>MRASPYTQCENASPLTEFLHFSLQASFSLNMYPLCCSNDVSKPLNNDGALVISLDGRLYSFAYGFL</sequence>
<name>A0AA36GMZ5_CYLNA</name>
<dbReference type="Proteomes" id="UP001176961">
    <property type="component" value="Unassembled WGS sequence"/>
</dbReference>
<reference evidence="1" key="1">
    <citation type="submission" date="2023-07" db="EMBL/GenBank/DDBJ databases">
        <authorList>
            <consortium name="CYATHOMIX"/>
        </authorList>
    </citation>
    <scope>NUCLEOTIDE SEQUENCE</scope>
    <source>
        <strain evidence="1">N/A</strain>
    </source>
</reference>
<comment type="caution">
    <text evidence="1">The sequence shown here is derived from an EMBL/GenBank/DDBJ whole genome shotgun (WGS) entry which is preliminary data.</text>
</comment>
<evidence type="ECO:0000313" key="2">
    <source>
        <dbReference type="Proteomes" id="UP001176961"/>
    </source>
</evidence>
<keyword evidence="2" id="KW-1185">Reference proteome</keyword>